<dbReference type="InterPro" id="IPR021714">
    <property type="entry name" value="URB1_N"/>
</dbReference>
<reference evidence="2" key="1">
    <citation type="submission" date="2020-10" db="EMBL/GenBank/DDBJ databases">
        <title>Feather gene expression reveals the developmental basis of iridescence in African starlings.</title>
        <authorList>
            <person name="Rubenstein D.R."/>
        </authorList>
    </citation>
    <scope>NUCLEOTIDE SEQUENCE</scope>
    <source>
        <strain evidence="2">SS15</strain>
        <tissue evidence="2">Liver</tissue>
    </source>
</reference>
<organism evidence="2">
    <name type="scientific">Lamprotornis superbus</name>
    <dbReference type="NCBI Taxonomy" id="245042"/>
    <lineage>
        <taxon>Eukaryota</taxon>
        <taxon>Metazoa</taxon>
        <taxon>Chordata</taxon>
        <taxon>Craniata</taxon>
        <taxon>Vertebrata</taxon>
        <taxon>Euteleostomi</taxon>
        <taxon>Archelosauria</taxon>
        <taxon>Archosauria</taxon>
        <taxon>Dinosauria</taxon>
        <taxon>Saurischia</taxon>
        <taxon>Theropoda</taxon>
        <taxon>Coelurosauria</taxon>
        <taxon>Aves</taxon>
        <taxon>Neognathae</taxon>
        <taxon>Neoaves</taxon>
        <taxon>Telluraves</taxon>
        <taxon>Australaves</taxon>
        <taxon>Passeriformes</taxon>
        <taxon>Sturnidae</taxon>
        <taxon>Lamprotornis</taxon>
    </lineage>
</organism>
<sequence length="541" mass="61227">MLLIFQALEAILLRTASDLSHFSVVGMNIVKKLIHSYMKLIYAALYSENCKMSRGCLTLLSAMVAQGPDSARDVYSHFDFNNKYLPGLLKKGFKKGKTDVRMAYIQFALSFLIAGDNALLAQVLELRDILRSEIKEDRVSTVHLLLSTLRTKVVHNKSISKTQKVRFFTAEVLLHIASLYRWNGITDVSPEDCKVAQGSEEVGKAMVRELVHSFLIDLCCSLKHGITFYDPSLGTSGKGGNVVLLHFLLGLRTATEDEMVADLLVNILKVCPDLLNRYFKETHYSFVPRVTSAWMDNMRLLKKIYEAQPDISNSFKTSEFIPLPRLLSMLPSTVVKHSILSLVSMVLRRALRNIEHCLSEETWQRSQIYTLPAVQEFVQLYREAVSKVLPDMNNLVSVWQSLLKQKREHTDGPAEQKEGDVSAVKAMTETEVAEQHGIVTEKGSREEVPPLLQHHILKVALELPANKFAWFRVQDIAETEKISGKKSVFYLLMKMFVTSTHSHLKISTKKLIIKILLKLVTNPYPYTDKAADLVQEASMLQ</sequence>
<dbReference type="GO" id="GO:0000466">
    <property type="term" value="P:maturation of 5.8S rRNA from tricistronic rRNA transcript (SSU-rRNA, 5.8S rRNA, LSU-rRNA)"/>
    <property type="evidence" value="ECO:0007669"/>
    <property type="project" value="TreeGrafter"/>
</dbReference>
<dbReference type="InterPro" id="IPR039844">
    <property type="entry name" value="URB1"/>
</dbReference>
<evidence type="ECO:0000313" key="2">
    <source>
        <dbReference type="EMBL" id="KAG0113786.1"/>
    </source>
</evidence>
<gene>
    <name evidence="3" type="ORF">IHE44_0011808</name>
    <name evidence="2" type="ORF">IHE44_009740</name>
</gene>
<feature type="non-terminal residue" evidence="2">
    <location>
        <position position="541"/>
    </location>
</feature>
<dbReference type="OrthoDB" id="72892at2759"/>
<evidence type="ECO:0000313" key="4">
    <source>
        <dbReference type="Proteomes" id="UP000618051"/>
    </source>
</evidence>
<feature type="domain" description="URB1 N-terminal" evidence="1">
    <location>
        <begin position="2"/>
        <end position="297"/>
    </location>
</feature>
<dbReference type="GO" id="GO:0000463">
    <property type="term" value="P:maturation of LSU-rRNA from tricistronic rRNA transcript (SSU-rRNA, 5.8S rRNA, LSU-rRNA)"/>
    <property type="evidence" value="ECO:0007669"/>
    <property type="project" value="TreeGrafter"/>
</dbReference>
<dbReference type="EMBL" id="JADDUC010000393">
    <property type="protein sequence ID" value="KAG0113786.1"/>
    <property type="molecule type" value="Genomic_DNA"/>
</dbReference>
<comment type="caution">
    <text evidence="2">The sequence shown here is derived from an EMBL/GenBank/DDBJ whole genome shotgun (WGS) entry which is preliminary data.</text>
</comment>
<dbReference type="PANTHER" id="PTHR13500:SF0">
    <property type="entry name" value="NUCLEOLAR PRE-RIBOSOMAL-ASSOCIATED PROTEIN 1"/>
    <property type="match status" value="1"/>
</dbReference>
<dbReference type="PANTHER" id="PTHR13500">
    <property type="entry name" value="NUCLEOLAR PRERIBOSOMAL-ASSOCIATED PROTEIN 1"/>
    <property type="match status" value="1"/>
</dbReference>
<proteinExistence type="predicted"/>
<dbReference type="Proteomes" id="UP000618051">
    <property type="component" value="Unassembled WGS sequence"/>
</dbReference>
<evidence type="ECO:0000313" key="3">
    <source>
        <dbReference type="EMBL" id="KAI1229573.1"/>
    </source>
</evidence>
<reference evidence="3 4" key="2">
    <citation type="journal article" date="2021" name="J. Hered.">
        <title>Feather Gene Expression Elucidates the Developmental Basis of Plumage Iridescence in African Starlings.</title>
        <authorList>
            <person name="Rubenstein D.R."/>
            <person name="Corvelo A."/>
            <person name="MacManes M.D."/>
            <person name="Maia R."/>
            <person name="Narzisi G."/>
            <person name="Rousaki A."/>
            <person name="Vandenabeele P."/>
            <person name="Shawkey M.D."/>
            <person name="Solomon J."/>
        </authorList>
    </citation>
    <scope>NUCLEOTIDE SEQUENCE [LARGE SCALE GENOMIC DNA]</scope>
    <source>
        <strain evidence="3">SS15</strain>
    </source>
</reference>
<protein>
    <submittedName>
        <fullName evidence="3">Nucleolar pre-ribosomal-associated protein 1</fullName>
    </submittedName>
</protein>
<evidence type="ECO:0000259" key="1">
    <source>
        <dbReference type="Pfam" id="PF11707"/>
    </source>
</evidence>
<name>A0A835NF20_9PASS</name>
<dbReference type="EMBL" id="JADDUC020000044">
    <property type="protein sequence ID" value="KAI1229573.1"/>
    <property type="molecule type" value="Genomic_DNA"/>
</dbReference>
<keyword evidence="4" id="KW-1185">Reference proteome</keyword>
<dbReference type="InterPro" id="IPR016024">
    <property type="entry name" value="ARM-type_fold"/>
</dbReference>
<accession>A0A835NF20</accession>
<dbReference type="GO" id="GO:0005730">
    <property type="term" value="C:nucleolus"/>
    <property type="evidence" value="ECO:0007669"/>
    <property type="project" value="TreeGrafter"/>
</dbReference>
<reference evidence="3" key="3">
    <citation type="submission" date="2022-01" db="EMBL/GenBank/DDBJ databases">
        <authorList>
            <person name="Rubenstein D.R."/>
        </authorList>
    </citation>
    <scope>NUCLEOTIDE SEQUENCE</scope>
    <source>
        <strain evidence="3">SS15</strain>
        <tissue evidence="3">Liver</tissue>
    </source>
</reference>
<dbReference type="Pfam" id="PF11707">
    <property type="entry name" value="Npa1"/>
    <property type="match status" value="1"/>
</dbReference>
<dbReference type="AlphaFoldDB" id="A0A835NF20"/>
<dbReference type="SUPFAM" id="SSF48371">
    <property type="entry name" value="ARM repeat"/>
    <property type="match status" value="1"/>
</dbReference>